<sequence length="232" mass="26041">MKKIGIIGAMQEEIDSLIKILENRKEQNLNHLTFYEGVYNNVELIVVRCGVGKVNAAVCTQLLIDKYNPDYIINIGVAGSVSDDVNICDIVVSTHLVEHDFDCTAFGYKKGVIPRLDDSEFKADEYLLELSRKSQTSLANKIRFFEGVIVSGDIFVSSKEIKDELQKLHKAMCTEMEGASIAHVCYLNNKPFLVIRSMSDKADGKAPDNFEQFVIESAENSRTFIQEMIANM</sequence>
<dbReference type="Proteomes" id="UP000006437">
    <property type="component" value="Unassembled WGS sequence"/>
</dbReference>
<reference evidence="7 8" key="1">
    <citation type="submission" date="2011-08" db="EMBL/GenBank/DDBJ databases">
        <title>The Genome Sequence of Eubacteriaceae bacterium ACC19a.</title>
        <authorList>
            <consortium name="The Broad Institute Genome Sequencing Platform"/>
            <person name="Earl A."/>
            <person name="Ward D."/>
            <person name="Feldgarden M."/>
            <person name="Gevers D."/>
            <person name="Sizova M."/>
            <person name="Hazen A."/>
            <person name="Epstein S."/>
            <person name="Young S.K."/>
            <person name="Zeng Q."/>
            <person name="Gargeya S."/>
            <person name="Fitzgerald M."/>
            <person name="Haas B."/>
            <person name="Abouelleil A."/>
            <person name="Alvarado L."/>
            <person name="Arachchi H.M."/>
            <person name="Berlin A."/>
            <person name="Brown A."/>
            <person name="Chapman S.B."/>
            <person name="Chen Z."/>
            <person name="Dunbar C."/>
            <person name="Freedman E."/>
            <person name="Gearin G."/>
            <person name="Gellesch M."/>
            <person name="Goldberg J."/>
            <person name="Griggs A."/>
            <person name="Gujja S."/>
            <person name="Heiman D."/>
            <person name="Howarth C."/>
            <person name="Larson L."/>
            <person name="Lui A."/>
            <person name="MacDonald P.J.P."/>
            <person name="Montmayeur A."/>
            <person name="Murphy C."/>
            <person name="Neiman D."/>
            <person name="Pearson M."/>
            <person name="Priest M."/>
            <person name="Roberts A."/>
            <person name="Saif S."/>
            <person name="Shea T."/>
            <person name="Shenoy N."/>
            <person name="Sisk P."/>
            <person name="Stolte C."/>
            <person name="Sykes S."/>
            <person name="Wortman J."/>
            <person name="Nusbaum C."/>
            <person name="Birren B."/>
        </authorList>
    </citation>
    <scope>NUCLEOTIDE SEQUENCE [LARGE SCALE GENOMIC DNA]</scope>
    <source>
        <strain evidence="7 8">ACC19a</strain>
    </source>
</reference>
<dbReference type="UniPathway" id="UPA00904">
    <property type="reaction ID" value="UER00871"/>
</dbReference>
<comment type="caution">
    <text evidence="7">The sequence shown here is derived from an EMBL/GenBank/DDBJ whole genome shotgun (WGS) entry which is preliminary data.</text>
</comment>
<dbReference type="HOGENOM" id="CLU_031248_2_0_9"/>
<dbReference type="Pfam" id="PF01048">
    <property type="entry name" value="PNP_UDP_1"/>
    <property type="match status" value="1"/>
</dbReference>
<evidence type="ECO:0000256" key="1">
    <source>
        <dbReference type="ARBA" id="ARBA00004945"/>
    </source>
</evidence>
<gene>
    <name evidence="7" type="ORF">HMPREF9629_00356</name>
</gene>
<dbReference type="NCBIfam" id="NF004079">
    <property type="entry name" value="PRK05584.1"/>
    <property type="match status" value="1"/>
</dbReference>
<dbReference type="Gene3D" id="3.40.50.1580">
    <property type="entry name" value="Nucleoside phosphorylase domain"/>
    <property type="match status" value="1"/>
</dbReference>
<dbReference type="RefSeq" id="WP_009524593.1">
    <property type="nucleotide sequence ID" value="NZ_JBQMYE010000050.1"/>
</dbReference>
<proteinExistence type="predicted"/>
<evidence type="ECO:0000256" key="3">
    <source>
        <dbReference type="ARBA" id="ARBA00022605"/>
    </source>
</evidence>
<dbReference type="CDD" id="cd09008">
    <property type="entry name" value="MTAN"/>
    <property type="match status" value="1"/>
</dbReference>
<evidence type="ECO:0000313" key="7">
    <source>
        <dbReference type="EMBL" id="EHL13056.1"/>
    </source>
</evidence>
<dbReference type="PANTHER" id="PTHR46832">
    <property type="entry name" value="5'-METHYLTHIOADENOSINE/S-ADENOSYLHOMOCYSTEINE NUCLEOSIDASE"/>
    <property type="match status" value="1"/>
</dbReference>
<organism evidence="7 8">
    <name type="scientific">Peptoanaerobacter stomatis</name>
    <dbReference type="NCBI Taxonomy" id="796937"/>
    <lineage>
        <taxon>Bacteria</taxon>
        <taxon>Bacillati</taxon>
        <taxon>Bacillota</taxon>
        <taxon>Clostridia</taxon>
        <taxon>Peptostreptococcales</taxon>
        <taxon>Filifactoraceae</taxon>
        <taxon>Peptoanaerobacter</taxon>
    </lineage>
</organism>
<keyword evidence="5" id="KW-0486">Methionine biosynthesis</keyword>
<dbReference type="NCBIfam" id="TIGR01704">
    <property type="entry name" value="MTA_SAH-Nsdase"/>
    <property type="match status" value="1"/>
</dbReference>
<keyword evidence="4" id="KW-0378">Hydrolase</keyword>
<protein>
    <recommendedName>
        <fullName evidence="2">adenosylhomocysteine nucleosidase</fullName>
        <ecNumber evidence="2">3.2.2.9</ecNumber>
    </recommendedName>
</protein>
<evidence type="ECO:0000259" key="6">
    <source>
        <dbReference type="Pfam" id="PF01048"/>
    </source>
</evidence>
<dbReference type="GO" id="GO:0019284">
    <property type="term" value="P:L-methionine salvage from S-adenosylmethionine"/>
    <property type="evidence" value="ECO:0007669"/>
    <property type="project" value="TreeGrafter"/>
</dbReference>
<accession>G9X1T3</accession>
<evidence type="ECO:0000313" key="8">
    <source>
        <dbReference type="Proteomes" id="UP000006437"/>
    </source>
</evidence>
<feature type="domain" description="Nucleoside phosphorylase" evidence="6">
    <location>
        <begin position="3"/>
        <end position="229"/>
    </location>
</feature>
<dbReference type="PATRIC" id="fig|796937.3.peg.1578"/>
<dbReference type="GO" id="GO:0008930">
    <property type="term" value="F:methylthioadenosine nucleosidase activity"/>
    <property type="evidence" value="ECO:0007669"/>
    <property type="project" value="InterPro"/>
</dbReference>
<comment type="pathway">
    <text evidence="1">Amino-acid biosynthesis; L-methionine biosynthesis via salvage pathway; S-methyl-5-thio-alpha-D-ribose 1-phosphate from S-methyl-5'-thioadenosine (hydrolase route): step 1/2.</text>
</comment>
<dbReference type="SUPFAM" id="SSF53167">
    <property type="entry name" value="Purine and uridine phosphorylases"/>
    <property type="match status" value="1"/>
</dbReference>
<keyword evidence="3" id="KW-0028">Amino-acid biosynthesis</keyword>
<dbReference type="InterPro" id="IPR000845">
    <property type="entry name" value="Nucleoside_phosphorylase_d"/>
</dbReference>
<evidence type="ECO:0000256" key="2">
    <source>
        <dbReference type="ARBA" id="ARBA00011974"/>
    </source>
</evidence>
<name>G9X1T3_9FIRM</name>
<dbReference type="GO" id="GO:0019509">
    <property type="term" value="P:L-methionine salvage from methylthioadenosine"/>
    <property type="evidence" value="ECO:0007669"/>
    <property type="project" value="UniProtKB-UniPathway"/>
</dbReference>
<evidence type="ECO:0000256" key="4">
    <source>
        <dbReference type="ARBA" id="ARBA00022801"/>
    </source>
</evidence>
<dbReference type="AlphaFoldDB" id="G9X1T3"/>
<dbReference type="EC" id="3.2.2.9" evidence="2"/>
<dbReference type="EMBL" id="AFZE01000045">
    <property type="protein sequence ID" value="EHL13056.1"/>
    <property type="molecule type" value="Genomic_DNA"/>
</dbReference>
<dbReference type="InterPro" id="IPR010049">
    <property type="entry name" value="MTA_SAH_Nsdase"/>
</dbReference>
<dbReference type="GO" id="GO:0009164">
    <property type="term" value="P:nucleoside catabolic process"/>
    <property type="evidence" value="ECO:0007669"/>
    <property type="project" value="InterPro"/>
</dbReference>
<dbReference type="InterPro" id="IPR035994">
    <property type="entry name" value="Nucleoside_phosphorylase_sf"/>
</dbReference>
<evidence type="ECO:0000256" key="5">
    <source>
        <dbReference type="ARBA" id="ARBA00023167"/>
    </source>
</evidence>
<dbReference type="BioCyc" id="EBAC796937-HMP:GMGH-356-MONOMER"/>
<dbReference type="PANTHER" id="PTHR46832:SF1">
    <property type="entry name" value="5'-METHYLTHIOADENOSINE_S-ADENOSYLHOMOCYSTEINE NUCLEOSIDASE"/>
    <property type="match status" value="1"/>
</dbReference>
<dbReference type="GO" id="GO:0008782">
    <property type="term" value="F:adenosylhomocysteine nucleosidase activity"/>
    <property type="evidence" value="ECO:0007669"/>
    <property type="project" value="UniProtKB-EC"/>
</dbReference>
<dbReference type="GO" id="GO:0005829">
    <property type="term" value="C:cytosol"/>
    <property type="evidence" value="ECO:0007669"/>
    <property type="project" value="TreeGrafter"/>
</dbReference>